<feature type="compositionally biased region" description="Basic and acidic residues" evidence="1">
    <location>
        <begin position="1"/>
        <end position="13"/>
    </location>
</feature>
<keyword evidence="3" id="KW-1185">Reference proteome</keyword>
<accession>A0A0M9VSF9</accession>
<sequence length="67" mass="7411">MDSKDQQQKDEGGKAFGIMPIAQDNSNKAIDVLKAAPGPVQVQNLENFPTVEGTKEEREARKKELNK</sequence>
<protein>
    <submittedName>
        <fullName evidence="2">Uncharacterized protein</fullName>
    </submittedName>
</protein>
<feature type="region of interest" description="Disordered" evidence="1">
    <location>
        <begin position="48"/>
        <end position="67"/>
    </location>
</feature>
<feature type="region of interest" description="Disordered" evidence="1">
    <location>
        <begin position="1"/>
        <end position="20"/>
    </location>
</feature>
<evidence type="ECO:0000313" key="3">
    <source>
        <dbReference type="Proteomes" id="UP000053831"/>
    </source>
</evidence>
<dbReference type="EMBL" id="LGSR01000022">
    <property type="protein sequence ID" value="KOS17673.1"/>
    <property type="molecule type" value="Genomic_DNA"/>
</dbReference>
<reference evidence="2 3" key="1">
    <citation type="submission" date="2015-07" db="EMBL/GenBank/DDBJ databases">
        <title>The genome of the fungus Escovopsis weberi, a specialized disease agent of ant agriculture.</title>
        <authorList>
            <person name="de Man T.J."/>
            <person name="Stajich J.E."/>
            <person name="Kubicek C.P."/>
            <person name="Chenthamara K."/>
            <person name="Atanasova L."/>
            <person name="Druzhinina I.S."/>
            <person name="Birnbaum S."/>
            <person name="Barribeau S.M."/>
            <person name="Teiling C."/>
            <person name="Suen G."/>
            <person name="Currie C."/>
            <person name="Gerardo N.M."/>
        </authorList>
    </citation>
    <scope>NUCLEOTIDE SEQUENCE [LARGE SCALE GENOMIC DNA]</scope>
</reference>
<evidence type="ECO:0000313" key="2">
    <source>
        <dbReference type="EMBL" id="KOS17673.1"/>
    </source>
</evidence>
<comment type="caution">
    <text evidence="2">The sequence shown here is derived from an EMBL/GenBank/DDBJ whole genome shotgun (WGS) entry which is preliminary data.</text>
</comment>
<dbReference type="AlphaFoldDB" id="A0A0M9VSF9"/>
<evidence type="ECO:0000256" key="1">
    <source>
        <dbReference type="SAM" id="MobiDB-lite"/>
    </source>
</evidence>
<feature type="compositionally biased region" description="Basic and acidic residues" evidence="1">
    <location>
        <begin position="53"/>
        <end position="67"/>
    </location>
</feature>
<gene>
    <name evidence="2" type="ORF">ESCO_003249</name>
</gene>
<organism evidence="2 3">
    <name type="scientific">Escovopsis weberi</name>
    <dbReference type="NCBI Taxonomy" id="150374"/>
    <lineage>
        <taxon>Eukaryota</taxon>
        <taxon>Fungi</taxon>
        <taxon>Dikarya</taxon>
        <taxon>Ascomycota</taxon>
        <taxon>Pezizomycotina</taxon>
        <taxon>Sordariomycetes</taxon>
        <taxon>Hypocreomycetidae</taxon>
        <taxon>Hypocreales</taxon>
        <taxon>Hypocreaceae</taxon>
        <taxon>Escovopsis</taxon>
    </lineage>
</organism>
<proteinExistence type="predicted"/>
<name>A0A0M9VSF9_ESCWE</name>
<dbReference type="Proteomes" id="UP000053831">
    <property type="component" value="Unassembled WGS sequence"/>
</dbReference>
<dbReference type="OrthoDB" id="2532734at2759"/>